<dbReference type="InterPro" id="IPR049368">
    <property type="entry name" value="FkbO_Hyg5-like_N"/>
</dbReference>
<keyword evidence="3" id="KW-1185">Reference proteome</keyword>
<dbReference type="Gene3D" id="3.30.1330.40">
    <property type="entry name" value="RutC-like"/>
    <property type="match status" value="1"/>
</dbReference>
<protein>
    <recommendedName>
        <fullName evidence="1">Chorismatase FkbO/Hyg5-like N-terminal domain-containing protein</fullName>
    </recommendedName>
</protein>
<dbReference type="Pfam" id="PF21168">
    <property type="entry name" value="FkbO_Hyg5-like_N"/>
    <property type="match status" value="1"/>
</dbReference>
<reference evidence="2 3" key="1">
    <citation type="submission" date="2022-07" db="EMBL/GenBank/DDBJ databases">
        <title>Bombella genomes.</title>
        <authorList>
            <person name="Harer L."/>
            <person name="Styblova S."/>
            <person name="Ehrmann M."/>
        </authorList>
    </citation>
    <scope>NUCLEOTIDE SEQUENCE [LARGE SCALE GENOMIC DNA]</scope>
    <source>
        <strain evidence="2 3">TMW 2.2558</strain>
    </source>
</reference>
<dbReference type="EMBL" id="JANIDW010000002">
    <property type="protein sequence ID" value="MCX5614653.1"/>
    <property type="molecule type" value="Genomic_DNA"/>
</dbReference>
<sequence>MTSSFKRRVLVPHYARGTPVETAHNPLACVRYGGDEAGVEVAQGCVFMTLPGPSPVLYETWHPMQIGEQQAEGAASIIPRMVGKESGIGWSCEGDVLFAAFWVQDQPELCDAVQTHYERLITLSRQKGFPHIYRMWNYLGAINQDNEYGEERYRDFCRGRAQAFDALGVELTALPAATGIGLPAGGVAVYLIAHRVMQGVNVENPSQLPAYHYPPRYGRRSPSFARATVMEGESQTVLYLSGTASIRGHESVGHTLDEQLAITIETIHSLRAAAEKRFPCLQAGRFESMKLYVRHPKDVSVVQAAIERAFPCPAGQAPLLVADICRAELLVEVEGILLARH</sequence>
<evidence type="ECO:0000313" key="3">
    <source>
        <dbReference type="Proteomes" id="UP001165648"/>
    </source>
</evidence>
<evidence type="ECO:0000313" key="2">
    <source>
        <dbReference type="EMBL" id="MCX5614653.1"/>
    </source>
</evidence>
<accession>A0ABT3WAK5</accession>
<dbReference type="InterPro" id="IPR035959">
    <property type="entry name" value="RutC-like_sf"/>
</dbReference>
<proteinExistence type="predicted"/>
<evidence type="ECO:0000259" key="1">
    <source>
        <dbReference type="Pfam" id="PF21168"/>
    </source>
</evidence>
<organism evidence="2 3">
    <name type="scientific">Bombella saccharophila</name>
    <dbReference type="NCBI Taxonomy" id="2967338"/>
    <lineage>
        <taxon>Bacteria</taxon>
        <taxon>Pseudomonadati</taxon>
        <taxon>Pseudomonadota</taxon>
        <taxon>Alphaproteobacteria</taxon>
        <taxon>Acetobacterales</taxon>
        <taxon>Acetobacteraceae</taxon>
        <taxon>Bombella</taxon>
    </lineage>
</organism>
<name>A0ABT3WAK5_9PROT</name>
<dbReference type="RefSeq" id="WP_266106720.1">
    <property type="nucleotide sequence ID" value="NZ_JANIDW010000002.1"/>
</dbReference>
<dbReference type="Proteomes" id="UP001165648">
    <property type="component" value="Unassembled WGS sequence"/>
</dbReference>
<comment type="caution">
    <text evidence="2">The sequence shown here is derived from an EMBL/GenBank/DDBJ whole genome shotgun (WGS) entry which is preliminary data.</text>
</comment>
<dbReference type="SUPFAM" id="SSF55298">
    <property type="entry name" value="YjgF-like"/>
    <property type="match status" value="1"/>
</dbReference>
<feature type="domain" description="Chorismatase FkbO/Hyg5-like N-terminal" evidence="1">
    <location>
        <begin position="82"/>
        <end position="193"/>
    </location>
</feature>
<gene>
    <name evidence="2" type="ORF">NQF64_05265</name>
</gene>